<gene>
    <name evidence="1" type="ORF">LPB3_02945</name>
</gene>
<dbReference type="RefSeq" id="WP_065318110.1">
    <property type="nucleotide sequence ID" value="NZ_CP017477.1"/>
</dbReference>
<keyword evidence="2" id="KW-1185">Reference proteome</keyword>
<evidence type="ECO:0000313" key="1">
    <source>
        <dbReference type="EMBL" id="OBY65332.1"/>
    </source>
</evidence>
<dbReference type="Proteomes" id="UP000092584">
    <property type="component" value="Unassembled WGS sequence"/>
</dbReference>
<reference evidence="2" key="1">
    <citation type="submission" date="2016-02" db="EMBL/GenBank/DDBJ databases">
        <authorList>
            <person name="Shin S.-K."/>
            <person name="Yi H."/>
            <person name="Kim E."/>
        </authorList>
    </citation>
    <scope>NUCLEOTIDE SEQUENCE [LARGE SCALE GENOMIC DNA]</scope>
    <source>
        <strain evidence="2">LPB0003</strain>
    </source>
</reference>
<dbReference type="STRING" id="1774273.LPB03_02165"/>
<accession>A0A1B8U0I5</accession>
<dbReference type="KEGG" id="pob:LPB03_02165"/>
<evidence type="ECO:0000313" key="2">
    <source>
        <dbReference type="Proteomes" id="UP000092584"/>
    </source>
</evidence>
<protein>
    <submittedName>
        <fullName evidence="1">Uncharacterized protein</fullName>
    </submittedName>
</protein>
<organism evidence="1 2">
    <name type="scientific">Polaribacter vadi</name>
    <dbReference type="NCBI Taxonomy" id="1774273"/>
    <lineage>
        <taxon>Bacteria</taxon>
        <taxon>Pseudomonadati</taxon>
        <taxon>Bacteroidota</taxon>
        <taxon>Flavobacteriia</taxon>
        <taxon>Flavobacteriales</taxon>
        <taxon>Flavobacteriaceae</taxon>
    </lineage>
</organism>
<comment type="caution">
    <text evidence="1">The sequence shown here is derived from an EMBL/GenBank/DDBJ whole genome shotgun (WGS) entry which is preliminary data.</text>
</comment>
<sequence length="108" mass="11919">MKAKVYINTKFVGITKLKISDESMGGIIGDLVPNENYNLYKSNIQSLSEKKGIANCSDFNFILELDNKQKLNPEGGIGISDFKEFNEIIIESAGNSNEIIELIKNASS</sequence>
<dbReference type="OrthoDB" id="1359551at2"/>
<dbReference type="AlphaFoldDB" id="A0A1B8U0I5"/>
<name>A0A1B8U0I5_9FLAO</name>
<dbReference type="EMBL" id="LSFM01000018">
    <property type="protein sequence ID" value="OBY65332.1"/>
    <property type="molecule type" value="Genomic_DNA"/>
</dbReference>
<proteinExistence type="predicted"/>